<organism evidence="2 3">
    <name type="scientific">Vibrio proteolyticus NBRC 13287</name>
    <dbReference type="NCBI Taxonomy" id="1219065"/>
    <lineage>
        <taxon>Bacteria</taxon>
        <taxon>Pseudomonadati</taxon>
        <taxon>Pseudomonadota</taxon>
        <taxon>Gammaproteobacteria</taxon>
        <taxon>Vibrionales</taxon>
        <taxon>Vibrionaceae</taxon>
        <taxon>Vibrio</taxon>
    </lineage>
</organism>
<evidence type="ECO:0000313" key="2">
    <source>
        <dbReference type="EMBL" id="GAD67154.1"/>
    </source>
</evidence>
<keyword evidence="1" id="KW-0472">Membrane</keyword>
<keyword evidence="1" id="KW-1133">Transmembrane helix</keyword>
<proteinExistence type="predicted"/>
<dbReference type="STRING" id="1219065.VPR01S_06_01720"/>
<protein>
    <recommendedName>
        <fullName evidence="4">DUF1240 domain-containing protein</fullName>
    </recommendedName>
</protein>
<dbReference type="EMBL" id="BATJ01000006">
    <property type="protein sequence ID" value="GAD67154.1"/>
    <property type="molecule type" value="Genomic_DNA"/>
</dbReference>
<keyword evidence="1" id="KW-0812">Transmembrane</keyword>
<feature type="transmembrane region" description="Helical" evidence="1">
    <location>
        <begin position="91"/>
        <end position="113"/>
    </location>
</feature>
<gene>
    <name evidence="2" type="ORF">VPR01S_06_01720</name>
</gene>
<evidence type="ECO:0000313" key="3">
    <source>
        <dbReference type="Proteomes" id="UP000016570"/>
    </source>
</evidence>
<dbReference type="AlphaFoldDB" id="U3BBH9"/>
<evidence type="ECO:0000256" key="1">
    <source>
        <dbReference type="SAM" id="Phobius"/>
    </source>
</evidence>
<dbReference type="RefSeq" id="WP_021705129.1">
    <property type="nucleotide sequence ID" value="NZ_BATJ01000006.1"/>
</dbReference>
<accession>U3BBH9</accession>
<name>U3BBH9_VIBPR</name>
<sequence length="147" mass="16483">MSKVKDLLWNAVGIIGIVILGWGYAHQFKAHLNLLTNGFMSVSTFTVYGYASYIVFFVIIGFLIACLTVFAKAYYDVKLKGRSTECYLPKALTLGLSILVVFIIMGGALRYFIANTYQNLGYDICPKNRAVERYSKDVYVNSLSLCE</sequence>
<feature type="transmembrane region" description="Helical" evidence="1">
    <location>
        <begin position="7"/>
        <end position="25"/>
    </location>
</feature>
<dbReference type="Proteomes" id="UP000016570">
    <property type="component" value="Unassembled WGS sequence"/>
</dbReference>
<evidence type="ECO:0008006" key="4">
    <source>
        <dbReference type="Google" id="ProtNLM"/>
    </source>
</evidence>
<keyword evidence="3" id="KW-1185">Reference proteome</keyword>
<reference evidence="2 3" key="1">
    <citation type="submission" date="2013-09" db="EMBL/GenBank/DDBJ databases">
        <title>Whole genome shotgun sequence of Vibrio proteolyticus NBRC 13287.</title>
        <authorList>
            <person name="Isaki S."/>
            <person name="Hosoyama A."/>
            <person name="Numata M."/>
            <person name="Hashimoto M."/>
            <person name="Hosoyama Y."/>
            <person name="Tsuchikane K."/>
            <person name="Noguchi M."/>
            <person name="Hirakata S."/>
            <person name="Ichikawa N."/>
            <person name="Ohji S."/>
            <person name="Yamazoe A."/>
            <person name="Fujita N."/>
        </authorList>
    </citation>
    <scope>NUCLEOTIDE SEQUENCE [LARGE SCALE GENOMIC DNA]</scope>
    <source>
        <strain evidence="2 3">NBRC 13287</strain>
    </source>
</reference>
<comment type="caution">
    <text evidence="2">The sequence shown here is derived from an EMBL/GenBank/DDBJ whole genome shotgun (WGS) entry which is preliminary data.</text>
</comment>
<feature type="transmembrane region" description="Helical" evidence="1">
    <location>
        <begin position="45"/>
        <end position="70"/>
    </location>
</feature>